<evidence type="ECO:0000313" key="9">
    <source>
        <dbReference type="Proteomes" id="UP000318571"/>
    </source>
</evidence>
<dbReference type="InterPro" id="IPR006620">
    <property type="entry name" value="Pro_4_hyd_alph"/>
</dbReference>
<comment type="caution">
    <text evidence="8">The sequence shown here is derived from an EMBL/GenBank/DDBJ whole genome shotgun (WGS) entry which is preliminary data.</text>
</comment>
<dbReference type="EMBL" id="VCGU01000010">
    <property type="protein sequence ID" value="TRY69063.1"/>
    <property type="molecule type" value="Genomic_DNA"/>
</dbReference>
<keyword evidence="4" id="KW-0560">Oxidoreductase</keyword>
<dbReference type="InterPro" id="IPR005123">
    <property type="entry name" value="Oxoglu/Fe-dep_dioxygenase_dom"/>
</dbReference>
<keyword evidence="5" id="KW-0408">Iron</keyword>
<keyword evidence="2" id="KW-0479">Metal-binding</keyword>
<keyword evidence="9" id="KW-1185">Reference proteome</keyword>
<dbReference type="STRING" id="6832.A0A553NUG8"/>
<dbReference type="Gene3D" id="2.60.120.620">
    <property type="entry name" value="q2cbj1_9rhob like domain"/>
    <property type="match status" value="1"/>
</dbReference>
<comment type="cofactor">
    <cofactor evidence="1">
        <name>L-ascorbate</name>
        <dbReference type="ChEBI" id="CHEBI:38290"/>
    </cofactor>
</comment>
<reference evidence="8 9" key="1">
    <citation type="journal article" date="2018" name="Nat. Ecol. Evol.">
        <title>Genomic signatures of mitonuclear coevolution across populations of Tigriopus californicus.</title>
        <authorList>
            <person name="Barreto F.S."/>
            <person name="Watson E.T."/>
            <person name="Lima T.G."/>
            <person name="Willett C.S."/>
            <person name="Edmands S."/>
            <person name="Li W."/>
            <person name="Burton R.S."/>
        </authorList>
    </citation>
    <scope>NUCLEOTIDE SEQUENCE [LARGE SCALE GENOMIC DNA]</scope>
    <source>
        <strain evidence="8 9">San Diego</strain>
    </source>
</reference>
<gene>
    <name evidence="8" type="ORF">TCAL_04139</name>
</gene>
<name>A0A553NUG8_TIGCA</name>
<dbReference type="GO" id="GO:0016020">
    <property type="term" value="C:membrane"/>
    <property type="evidence" value="ECO:0007669"/>
    <property type="project" value="TreeGrafter"/>
</dbReference>
<dbReference type="PANTHER" id="PTHR14650:SF1">
    <property type="entry name" value="2-OXOGLUTARATE AND IRON-DEPENDENT OXYGENASE DOMAIN-CONTAINING PROTEIN 3"/>
    <property type="match status" value="1"/>
</dbReference>
<dbReference type="GO" id="GO:0051213">
    <property type="term" value="F:dioxygenase activity"/>
    <property type="evidence" value="ECO:0007669"/>
    <property type="project" value="UniProtKB-KW"/>
</dbReference>
<evidence type="ECO:0000256" key="5">
    <source>
        <dbReference type="ARBA" id="ARBA00023004"/>
    </source>
</evidence>
<dbReference type="PROSITE" id="PS51471">
    <property type="entry name" value="FE2OG_OXY"/>
    <property type="match status" value="1"/>
</dbReference>
<evidence type="ECO:0000256" key="1">
    <source>
        <dbReference type="ARBA" id="ARBA00001961"/>
    </source>
</evidence>
<protein>
    <recommendedName>
        <fullName evidence="7">Fe2OG dioxygenase domain-containing protein</fullName>
    </recommendedName>
</protein>
<feature type="compositionally biased region" description="Polar residues" evidence="6">
    <location>
        <begin position="1"/>
        <end position="11"/>
    </location>
</feature>
<evidence type="ECO:0000256" key="2">
    <source>
        <dbReference type="ARBA" id="ARBA00022723"/>
    </source>
</evidence>
<accession>A0A553NUG8</accession>
<dbReference type="OrthoDB" id="427071at2759"/>
<dbReference type="InterPro" id="IPR044862">
    <property type="entry name" value="Pro_4_hyd_alph_FE2OG_OXY"/>
</dbReference>
<dbReference type="GO" id="GO:0016705">
    <property type="term" value="F:oxidoreductase activity, acting on paired donors, with incorporation or reduction of molecular oxygen"/>
    <property type="evidence" value="ECO:0007669"/>
    <property type="project" value="InterPro"/>
</dbReference>
<evidence type="ECO:0000256" key="3">
    <source>
        <dbReference type="ARBA" id="ARBA00022964"/>
    </source>
</evidence>
<dbReference type="GO" id="GO:0031418">
    <property type="term" value="F:L-ascorbic acid binding"/>
    <property type="evidence" value="ECO:0007669"/>
    <property type="project" value="InterPro"/>
</dbReference>
<proteinExistence type="predicted"/>
<dbReference type="InterPro" id="IPR039210">
    <property type="entry name" value="OGFOD3"/>
</dbReference>
<dbReference type="Pfam" id="PF13640">
    <property type="entry name" value="2OG-FeII_Oxy_3"/>
    <property type="match status" value="1"/>
</dbReference>
<dbReference type="PANTHER" id="PTHR14650">
    <property type="entry name" value="PROLYL HYDROXYLASE-RELATED"/>
    <property type="match status" value="1"/>
</dbReference>
<evidence type="ECO:0000256" key="4">
    <source>
        <dbReference type="ARBA" id="ARBA00023002"/>
    </source>
</evidence>
<organism evidence="8 9">
    <name type="scientific">Tigriopus californicus</name>
    <name type="common">Marine copepod</name>
    <dbReference type="NCBI Taxonomy" id="6832"/>
    <lineage>
        <taxon>Eukaryota</taxon>
        <taxon>Metazoa</taxon>
        <taxon>Ecdysozoa</taxon>
        <taxon>Arthropoda</taxon>
        <taxon>Crustacea</taxon>
        <taxon>Multicrustacea</taxon>
        <taxon>Hexanauplia</taxon>
        <taxon>Copepoda</taxon>
        <taxon>Harpacticoida</taxon>
        <taxon>Harpacticidae</taxon>
        <taxon>Tigriopus</taxon>
    </lineage>
</organism>
<feature type="domain" description="Fe2OG dioxygenase" evidence="7">
    <location>
        <begin position="220"/>
        <end position="324"/>
    </location>
</feature>
<dbReference type="OMA" id="YESFHYT"/>
<evidence type="ECO:0000313" key="8">
    <source>
        <dbReference type="EMBL" id="TRY69063.1"/>
    </source>
</evidence>
<keyword evidence="3" id="KW-0223">Dioxygenase</keyword>
<dbReference type="GO" id="GO:0005506">
    <property type="term" value="F:iron ion binding"/>
    <property type="evidence" value="ECO:0007669"/>
    <property type="project" value="InterPro"/>
</dbReference>
<dbReference type="AlphaFoldDB" id="A0A553NUG8"/>
<dbReference type="SMART" id="SM00702">
    <property type="entry name" value="P4Hc"/>
    <property type="match status" value="1"/>
</dbReference>
<evidence type="ECO:0000256" key="6">
    <source>
        <dbReference type="SAM" id="MobiDB-lite"/>
    </source>
</evidence>
<sequence length="338" mass="37367">MTVTQRSSQAAKSDPSVEGTASRPATARPKTATPFSGRYNPKLIKRISPETSDKGAALSHKQWTRMVTIGAIAMILYYTAKTGQTNTIMAKQSEVLESKRYQNSVCTPSYRQDIEKVGSKDCLPRKCGRVIMDDLLQESETEAILALAKKGLAQGGSSGGASILDLHSGALSQGEAFINVYKVYPDLFTRSEFEVYKSVKDRVKAAVAEHFGLNNDHLFLSHPTFFSRITAAPAQTLHDEYWHVHIDKETYPSFHYTSLLYLTDFGIDFQGGSFVFVDAHDNMNRTIEPRMGRVSAFTSGIENKHHVERVTSGIRYALTMGFTCDPSQAIPNPGDDLP</sequence>
<evidence type="ECO:0000259" key="7">
    <source>
        <dbReference type="PROSITE" id="PS51471"/>
    </source>
</evidence>
<dbReference type="Proteomes" id="UP000318571">
    <property type="component" value="Chromosome 1"/>
</dbReference>
<feature type="region of interest" description="Disordered" evidence="6">
    <location>
        <begin position="1"/>
        <end position="42"/>
    </location>
</feature>